<dbReference type="SUPFAM" id="SSF50118">
    <property type="entry name" value="Cell growth inhibitor/plasmid maintenance toxic component"/>
    <property type="match status" value="1"/>
</dbReference>
<dbReference type="GO" id="GO:0016075">
    <property type="term" value="P:rRNA catabolic process"/>
    <property type="evidence" value="ECO:0007669"/>
    <property type="project" value="TreeGrafter"/>
</dbReference>
<name>A0A5J4T1K9_9ZZZZ</name>
<comment type="caution">
    <text evidence="1">The sequence shown here is derived from an EMBL/GenBank/DDBJ whole genome shotgun (WGS) entry which is preliminary data.</text>
</comment>
<dbReference type="InterPro" id="IPR003477">
    <property type="entry name" value="PemK-like"/>
</dbReference>
<dbReference type="PANTHER" id="PTHR33988">
    <property type="entry name" value="ENDORIBONUCLEASE MAZF-RELATED"/>
    <property type="match status" value="1"/>
</dbReference>
<gene>
    <name evidence="1" type="ORF">EZS27_001064</name>
</gene>
<dbReference type="GO" id="GO:0006402">
    <property type="term" value="P:mRNA catabolic process"/>
    <property type="evidence" value="ECO:0007669"/>
    <property type="project" value="TreeGrafter"/>
</dbReference>
<protein>
    <submittedName>
        <fullName evidence="1">Endoribonuclease MazF</fullName>
        <ecNumber evidence="1">3.1.-.-</ecNumber>
    </submittedName>
</protein>
<sequence>MADVGIIQYGVYWVHFNLPTSSETAKTKPCVIVSPDELNKHLNTVIIIPITSIINNYRYRVQCCVDSRTGEIATDRIKSLDKSRIKKFIGKLSDAEIEQLKSVLLDMFR</sequence>
<dbReference type="PANTHER" id="PTHR33988:SF2">
    <property type="entry name" value="ENDORIBONUCLEASE MAZF"/>
    <property type="match status" value="1"/>
</dbReference>
<dbReference type="EC" id="3.1.-.-" evidence="1"/>
<dbReference type="EMBL" id="SNRY01000012">
    <property type="protein sequence ID" value="KAA6351541.1"/>
    <property type="molecule type" value="Genomic_DNA"/>
</dbReference>
<dbReference type="GO" id="GO:0003677">
    <property type="term" value="F:DNA binding"/>
    <property type="evidence" value="ECO:0007669"/>
    <property type="project" value="InterPro"/>
</dbReference>
<proteinExistence type="predicted"/>
<dbReference type="Gene3D" id="2.30.30.110">
    <property type="match status" value="1"/>
</dbReference>
<dbReference type="GO" id="GO:0004521">
    <property type="term" value="F:RNA endonuclease activity"/>
    <property type="evidence" value="ECO:0007669"/>
    <property type="project" value="TreeGrafter"/>
</dbReference>
<dbReference type="AlphaFoldDB" id="A0A5J4T1K9"/>
<reference evidence="1" key="1">
    <citation type="submission" date="2019-03" db="EMBL/GenBank/DDBJ databases">
        <title>Single cell metagenomics reveals metabolic interactions within the superorganism composed of flagellate Streblomastix strix and complex community of Bacteroidetes bacteria on its surface.</title>
        <authorList>
            <person name="Treitli S.C."/>
            <person name="Kolisko M."/>
            <person name="Husnik F."/>
            <person name="Keeling P."/>
            <person name="Hampl V."/>
        </authorList>
    </citation>
    <scope>NUCLEOTIDE SEQUENCE</scope>
    <source>
        <strain evidence="1">STM</strain>
    </source>
</reference>
<keyword evidence="1" id="KW-0378">Hydrolase</keyword>
<dbReference type="GO" id="GO:0016787">
    <property type="term" value="F:hydrolase activity"/>
    <property type="evidence" value="ECO:0007669"/>
    <property type="project" value="UniProtKB-KW"/>
</dbReference>
<organism evidence="1">
    <name type="scientific">termite gut metagenome</name>
    <dbReference type="NCBI Taxonomy" id="433724"/>
    <lineage>
        <taxon>unclassified sequences</taxon>
        <taxon>metagenomes</taxon>
        <taxon>organismal metagenomes</taxon>
    </lineage>
</organism>
<dbReference type="Pfam" id="PF02452">
    <property type="entry name" value="PemK_toxin"/>
    <property type="match status" value="1"/>
</dbReference>
<dbReference type="InterPro" id="IPR011067">
    <property type="entry name" value="Plasmid_toxin/cell-grow_inhib"/>
</dbReference>
<evidence type="ECO:0000313" key="1">
    <source>
        <dbReference type="EMBL" id="KAA6351541.1"/>
    </source>
</evidence>
<accession>A0A5J4T1K9</accession>